<dbReference type="OrthoDB" id="4134439at2"/>
<keyword evidence="1" id="KW-0489">Methyltransferase</keyword>
<dbReference type="Gene3D" id="3.40.50.150">
    <property type="entry name" value="Vaccinia Virus protein VP39"/>
    <property type="match status" value="1"/>
</dbReference>
<keyword evidence="2" id="KW-1185">Reference proteome</keyword>
<protein>
    <submittedName>
        <fullName evidence="1">SAM-dependent methyltransferase</fullName>
    </submittedName>
</protein>
<keyword evidence="1" id="KW-0808">Transferase</keyword>
<dbReference type="SUPFAM" id="SSF53335">
    <property type="entry name" value="S-adenosyl-L-methionine-dependent methyltransferases"/>
    <property type="match status" value="1"/>
</dbReference>
<name>A0A4R4SFY1_9ACTN</name>
<dbReference type="RefSeq" id="WP_132822076.1">
    <property type="nucleotide sequence ID" value="NZ_SMKI01000661.1"/>
</dbReference>
<sequence>MDALPDARFTTAHPARVYDFYLGGKTNYAADREAGAEVLAVWPGARHAARVNRAFMHRAVRTLAERGARQFLDIGTGIPTEPNLHQVAQSIAPESSVVYVDKDPLVLTHADALIRSEPRGRTAYLQADLVTDVDRILDEAAGTLDLDRPVAVSLVALLHFVPDAQGAHDLVRRLLAPLPAGSALVLSHGTGDFDPTVMERVAGIYRGSGIGAQARSREEVAAFFTGLSLLDPGVEVPHRWRPDHTDLAPAAADFDAQVAMWAAVGVKD</sequence>
<dbReference type="Proteomes" id="UP000295345">
    <property type="component" value="Unassembled WGS sequence"/>
</dbReference>
<accession>A0A4R4SFY1</accession>
<reference evidence="1 2" key="1">
    <citation type="submission" date="2019-03" db="EMBL/GenBank/DDBJ databases">
        <title>Draft genome sequences of novel Actinobacteria.</title>
        <authorList>
            <person name="Sahin N."/>
            <person name="Ay H."/>
            <person name="Saygin H."/>
        </authorList>
    </citation>
    <scope>NUCLEOTIDE SEQUENCE [LARGE SCALE GENOMIC DNA]</scope>
    <source>
        <strain evidence="1 2">DSM 41900</strain>
    </source>
</reference>
<evidence type="ECO:0000313" key="1">
    <source>
        <dbReference type="EMBL" id="TDC62317.1"/>
    </source>
</evidence>
<dbReference type="AlphaFoldDB" id="A0A4R4SFY1"/>
<dbReference type="InterPro" id="IPR029063">
    <property type="entry name" value="SAM-dependent_MTases_sf"/>
</dbReference>
<dbReference type="PIRSF" id="PIRSF017393">
    <property type="entry name" value="MTase_SAV2177"/>
    <property type="match status" value="1"/>
</dbReference>
<dbReference type="GO" id="GO:0008168">
    <property type="term" value="F:methyltransferase activity"/>
    <property type="evidence" value="ECO:0007669"/>
    <property type="project" value="UniProtKB-KW"/>
</dbReference>
<dbReference type="InterPro" id="IPR006764">
    <property type="entry name" value="SAM_dep_MeTrfase_SAV2177_type"/>
</dbReference>
<comment type="caution">
    <text evidence="1">The sequence shown here is derived from an EMBL/GenBank/DDBJ whole genome shotgun (WGS) entry which is preliminary data.</text>
</comment>
<dbReference type="GO" id="GO:0032259">
    <property type="term" value="P:methylation"/>
    <property type="evidence" value="ECO:0007669"/>
    <property type="project" value="UniProtKB-KW"/>
</dbReference>
<dbReference type="Pfam" id="PF04672">
    <property type="entry name" value="Methyltransf_19"/>
    <property type="match status" value="1"/>
</dbReference>
<proteinExistence type="predicted"/>
<dbReference type="EMBL" id="SMKI01000661">
    <property type="protein sequence ID" value="TDC62317.1"/>
    <property type="molecule type" value="Genomic_DNA"/>
</dbReference>
<organism evidence="1 2">
    <name type="scientific">Streptomyces hainanensis</name>
    <dbReference type="NCBI Taxonomy" id="402648"/>
    <lineage>
        <taxon>Bacteria</taxon>
        <taxon>Bacillati</taxon>
        <taxon>Actinomycetota</taxon>
        <taxon>Actinomycetes</taxon>
        <taxon>Kitasatosporales</taxon>
        <taxon>Streptomycetaceae</taxon>
        <taxon>Streptomyces</taxon>
    </lineage>
</organism>
<gene>
    <name evidence="1" type="ORF">E1283_34280</name>
</gene>
<evidence type="ECO:0000313" key="2">
    <source>
        <dbReference type="Proteomes" id="UP000295345"/>
    </source>
</evidence>